<evidence type="ECO:0000256" key="1">
    <source>
        <dbReference type="ARBA" id="ARBA00000135"/>
    </source>
</evidence>
<dbReference type="EMBL" id="DSBX01000263">
    <property type="protein sequence ID" value="HDR00024.1"/>
    <property type="molecule type" value="Genomic_DNA"/>
</dbReference>
<dbReference type="AlphaFoldDB" id="A0A7V0T6U0"/>
<feature type="binding site" evidence="7">
    <location>
        <position position="342"/>
    </location>
    <ligand>
        <name>Mn(2+)</name>
        <dbReference type="ChEBI" id="CHEBI:29035"/>
        <label>1</label>
    </ligand>
</feature>
<dbReference type="SUPFAM" id="SSF52949">
    <property type="entry name" value="Macro domain-like"/>
    <property type="match status" value="1"/>
</dbReference>
<dbReference type="Gene3D" id="3.40.220.10">
    <property type="entry name" value="Leucine Aminopeptidase, subunit E, domain 1"/>
    <property type="match status" value="1"/>
</dbReference>
<feature type="binding site" evidence="7">
    <location>
        <position position="260"/>
    </location>
    <ligand>
        <name>Mn(2+)</name>
        <dbReference type="ChEBI" id="CHEBI:29035"/>
        <label>2</label>
    </ligand>
</feature>
<sequence length="492" mass="52959">MVKVRLISARQWKGRFRAAFAFEDRPGIAGLTRTEAAAFRAVAEEEGFRGQHKRVALLRSDRGKQRLILVGLGKKKDYAPDRVRAAAARALKAAEEMGVEELGLLLPGAGFAPGPAAGFAAAAVEGVLLGSYRYIEHRRVGVDENRPPVRFSLLVPAKPKPELERAARAATAVAEAACYVRDLVNEPPSQKSPEMMAELANWLAKPDRITVEVMRKDDLIRQGMNGVLRVGAGSQEPPCFVHMVYRPARRPGKRVVVVGKGVTFDSGGLNLKPGPSMDGMKQDMAGAAAVFGLFRLLGELDLPHEVHGLTPLAENLPSGSAQKPGDVIRHFGGKTSEVLNTDAEGRLILADALAYGSTLKPDLMIDIATLTGAAVVAVGDEYTALLGTDQAMMDRIIRLGREQGELCWQLPLAERYRTHIKSKVADIKNIGKPMNAGTIIAALFLKEFVGAGIPWVHMDIAGPAFTKEGWDYAPAGGTGVPLRTLFACLRSL</sequence>
<evidence type="ECO:0000256" key="3">
    <source>
        <dbReference type="ARBA" id="ARBA00009528"/>
    </source>
</evidence>
<keyword evidence="7" id="KW-0464">Manganese</keyword>
<keyword evidence="4 7" id="KW-0031">Aminopeptidase</keyword>
<comment type="function">
    <text evidence="7">Presumably involved in the processing and regular turnover of intracellular proteins. Catalyzes the removal of unsubstituted N-terminal amino acids from various peptides.</text>
</comment>
<dbReference type="GO" id="GO:0070006">
    <property type="term" value="F:metalloaminopeptidase activity"/>
    <property type="evidence" value="ECO:0007669"/>
    <property type="project" value="InterPro"/>
</dbReference>
<dbReference type="InterPro" id="IPR011356">
    <property type="entry name" value="Leucine_aapep/pepB"/>
</dbReference>
<evidence type="ECO:0000313" key="9">
    <source>
        <dbReference type="EMBL" id="HDR00024.1"/>
    </source>
</evidence>
<comment type="catalytic activity">
    <reaction evidence="1 7">
        <text>Release of an N-terminal amino acid, Xaa-|-Yaa-, in which Xaa is preferably Leu, but may be other amino acids including Pro although not Arg or Lys, and Yaa may be Pro. Amino acid amides and methyl esters are also readily hydrolyzed, but rates on arylamides are exceedingly low.</text>
        <dbReference type="EC" id="3.4.11.1"/>
    </reaction>
</comment>
<dbReference type="Proteomes" id="UP000885672">
    <property type="component" value="Unassembled WGS sequence"/>
</dbReference>
<comment type="subcellular location">
    <subcellularLocation>
        <location evidence="7">Cytoplasm</location>
    </subcellularLocation>
</comment>
<name>A0A7V0T6U0_UNCW3</name>
<dbReference type="NCBIfam" id="NF002073">
    <property type="entry name" value="PRK00913.1-2"/>
    <property type="match status" value="1"/>
</dbReference>
<protein>
    <recommendedName>
        <fullName evidence="7">Probable cytosol aminopeptidase</fullName>
        <ecNumber evidence="7">3.4.11.1</ecNumber>
    </recommendedName>
    <alternativeName>
        <fullName evidence="7">Leucine aminopeptidase</fullName>
        <shortName evidence="7">LAP</shortName>
        <ecNumber evidence="7">3.4.11.10</ecNumber>
    </alternativeName>
    <alternativeName>
        <fullName evidence="7">Leucyl aminopeptidase</fullName>
    </alternativeName>
</protein>
<dbReference type="PANTHER" id="PTHR11963">
    <property type="entry name" value="LEUCINE AMINOPEPTIDASE-RELATED"/>
    <property type="match status" value="1"/>
</dbReference>
<feature type="active site" evidence="7">
    <location>
        <position position="346"/>
    </location>
</feature>
<dbReference type="InterPro" id="IPR023042">
    <property type="entry name" value="Peptidase_M17_leu_NH2_pept"/>
</dbReference>
<reference evidence="9" key="1">
    <citation type="journal article" date="2020" name="mSystems">
        <title>Genome- and Community-Level Interaction Insights into Carbon Utilization and Element Cycling Functions of Hydrothermarchaeota in Hydrothermal Sediment.</title>
        <authorList>
            <person name="Zhou Z."/>
            <person name="Liu Y."/>
            <person name="Xu W."/>
            <person name="Pan J."/>
            <person name="Luo Z.H."/>
            <person name="Li M."/>
        </authorList>
    </citation>
    <scope>NUCLEOTIDE SEQUENCE [LARGE SCALE GENOMIC DNA]</scope>
    <source>
        <strain evidence="9">SpSt-1182</strain>
    </source>
</reference>
<feature type="binding site" evidence="7">
    <location>
        <position position="265"/>
    </location>
    <ligand>
        <name>Mn(2+)</name>
        <dbReference type="ChEBI" id="CHEBI:29035"/>
        <label>1</label>
    </ligand>
</feature>
<feature type="binding site" evidence="7">
    <location>
        <position position="344"/>
    </location>
    <ligand>
        <name>Mn(2+)</name>
        <dbReference type="ChEBI" id="CHEBI:29035"/>
        <label>1</label>
    </ligand>
</feature>
<dbReference type="EC" id="3.4.11.1" evidence="7"/>
<dbReference type="PRINTS" id="PR00481">
    <property type="entry name" value="LAMNOPPTDASE"/>
</dbReference>
<dbReference type="InterPro" id="IPR008283">
    <property type="entry name" value="Peptidase_M17_N"/>
</dbReference>
<keyword evidence="6 7" id="KW-0378">Hydrolase</keyword>
<dbReference type="GO" id="GO:0006508">
    <property type="term" value="P:proteolysis"/>
    <property type="evidence" value="ECO:0007669"/>
    <property type="project" value="UniProtKB-KW"/>
</dbReference>
<keyword evidence="5 7" id="KW-0645">Protease</keyword>
<evidence type="ECO:0000256" key="2">
    <source>
        <dbReference type="ARBA" id="ARBA00000967"/>
    </source>
</evidence>
<dbReference type="HAMAP" id="MF_00181">
    <property type="entry name" value="Cytosol_peptidase_M17"/>
    <property type="match status" value="1"/>
</dbReference>
<evidence type="ECO:0000256" key="6">
    <source>
        <dbReference type="ARBA" id="ARBA00022801"/>
    </source>
</evidence>
<evidence type="ECO:0000259" key="8">
    <source>
        <dbReference type="PROSITE" id="PS00631"/>
    </source>
</evidence>
<comment type="similarity">
    <text evidence="3 7">Belongs to the peptidase M17 family.</text>
</comment>
<dbReference type="EC" id="3.4.11.10" evidence="7"/>
<evidence type="ECO:0000256" key="7">
    <source>
        <dbReference type="HAMAP-Rule" id="MF_00181"/>
    </source>
</evidence>
<feature type="domain" description="Cytosol aminopeptidase" evidence="8">
    <location>
        <begin position="340"/>
        <end position="347"/>
    </location>
</feature>
<dbReference type="PANTHER" id="PTHR11963:SF23">
    <property type="entry name" value="CYTOSOL AMINOPEPTIDASE"/>
    <property type="match status" value="1"/>
</dbReference>
<dbReference type="Pfam" id="PF00883">
    <property type="entry name" value="Peptidase_M17"/>
    <property type="match status" value="1"/>
</dbReference>
<organism evidence="9">
    <name type="scientific">candidate division WOR-3 bacterium</name>
    <dbReference type="NCBI Taxonomy" id="2052148"/>
    <lineage>
        <taxon>Bacteria</taxon>
        <taxon>Bacteria division WOR-3</taxon>
    </lineage>
</organism>
<feature type="active site" evidence="7">
    <location>
        <position position="272"/>
    </location>
</feature>
<dbReference type="SUPFAM" id="SSF53187">
    <property type="entry name" value="Zn-dependent exopeptidases"/>
    <property type="match status" value="1"/>
</dbReference>
<keyword evidence="7" id="KW-0479">Metal-binding</keyword>
<evidence type="ECO:0000256" key="4">
    <source>
        <dbReference type="ARBA" id="ARBA00022438"/>
    </source>
</evidence>
<feature type="binding site" evidence="7">
    <location>
        <position position="344"/>
    </location>
    <ligand>
        <name>Mn(2+)</name>
        <dbReference type="ChEBI" id="CHEBI:29035"/>
        <label>2</label>
    </ligand>
</feature>
<accession>A0A7V0T6U0</accession>
<feature type="binding site" evidence="7">
    <location>
        <position position="265"/>
    </location>
    <ligand>
        <name>Mn(2+)</name>
        <dbReference type="ChEBI" id="CHEBI:29035"/>
        <label>2</label>
    </ligand>
</feature>
<dbReference type="CDD" id="cd00433">
    <property type="entry name" value="Peptidase_M17"/>
    <property type="match status" value="1"/>
</dbReference>
<evidence type="ECO:0000256" key="5">
    <source>
        <dbReference type="ARBA" id="ARBA00022670"/>
    </source>
</evidence>
<dbReference type="InterPro" id="IPR043472">
    <property type="entry name" value="Macro_dom-like"/>
</dbReference>
<dbReference type="InterPro" id="IPR000819">
    <property type="entry name" value="Peptidase_M17_C"/>
</dbReference>
<comment type="caution">
    <text evidence="9">The sequence shown here is derived from an EMBL/GenBank/DDBJ whole genome shotgun (WGS) entry which is preliminary data.</text>
</comment>
<dbReference type="Gene3D" id="3.40.630.10">
    <property type="entry name" value="Zn peptidases"/>
    <property type="match status" value="1"/>
</dbReference>
<comment type="catalytic activity">
    <reaction evidence="2 7">
        <text>Release of an N-terminal amino acid, preferentially leucine, but not glutamic or aspartic acids.</text>
        <dbReference type="EC" id="3.4.11.10"/>
    </reaction>
</comment>
<keyword evidence="7" id="KW-0963">Cytoplasm</keyword>
<comment type="cofactor">
    <cofactor evidence="7">
        <name>Mn(2+)</name>
        <dbReference type="ChEBI" id="CHEBI:29035"/>
    </cofactor>
    <text evidence="7">Binds 2 manganese ions per subunit.</text>
</comment>
<gene>
    <name evidence="7" type="primary">pepA</name>
    <name evidence="9" type="ORF">ENN51_07070</name>
</gene>
<feature type="binding site" evidence="7">
    <location>
        <position position="283"/>
    </location>
    <ligand>
        <name>Mn(2+)</name>
        <dbReference type="ChEBI" id="CHEBI:29035"/>
        <label>2</label>
    </ligand>
</feature>
<dbReference type="PROSITE" id="PS00631">
    <property type="entry name" value="CYTOSOL_AP"/>
    <property type="match status" value="1"/>
</dbReference>
<proteinExistence type="inferred from homology"/>
<dbReference type="GO" id="GO:0030145">
    <property type="term" value="F:manganese ion binding"/>
    <property type="evidence" value="ECO:0007669"/>
    <property type="project" value="UniProtKB-UniRule"/>
</dbReference>
<dbReference type="GO" id="GO:0005737">
    <property type="term" value="C:cytoplasm"/>
    <property type="evidence" value="ECO:0007669"/>
    <property type="project" value="UniProtKB-SubCell"/>
</dbReference>
<dbReference type="Pfam" id="PF02789">
    <property type="entry name" value="Peptidase_M17_N"/>
    <property type="match status" value="1"/>
</dbReference>